<reference evidence="1" key="2">
    <citation type="submission" date="2020-09" db="EMBL/GenBank/DDBJ databases">
        <authorList>
            <person name="Sun Q."/>
            <person name="Kim S."/>
        </authorList>
    </citation>
    <scope>NUCLEOTIDE SEQUENCE</scope>
    <source>
        <strain evidence="1">KCTC 12988</strain>
    </source>
</reference>
<evidence type="ECO:0000313" key="1">
    <source>
        <dbReference type="EMBL" id="GHC68291.1"/>
    </source>
</evidence>
<dbReference type="AlphaFoldDB" id="A0A918TZI5"/>
<name>A0A918TZI5_9BACT</name>
<protein>
    <submittedName>
        <fullName evidence="1">Uncharacterized protein</fullName>
    </submittedName>
</protein>
<reference evidence="1" key="1">
    <citation type="journal article" date="2014" name="Int. J. Syst. Evol. Microbiol.">
        <title>Complete genome sequence of Corynebacterium casei LMG S-19264T (=DSM 44701T), isolated from a smear-ripened cheese.</title>
        <authorList>
            <consortium name="US DOE Joint Genome Institute (JGI-PGF)"/>
            <person name="Walter F."/>
            <person name="Albersmeier A."/>
            <person name="Kalinowski J."/>
            <person name="Ruckert C."/>
        </authorList>
    </citation>
    <scope>NUCLEOTIDE SEQUENCE</scope>
    <source>
        <strain evidence="1">KCTC 12988</strain>
    </source>
</reference>
<comment type="caution">
    <text evidence="1">The sequence shown here is derived from an EMBL/GenBank/DDBJ whole genome shotgun (WGS) entry which is preliminary data.</text>
</comment>
<proteinExistence type="predicted"/>
<sequence>MGPFLKIYRKAQICNRANNAQHHKSDRAGESEVDGRVEGGRTIESALGRSDWVCCDVLLKNEIYTDFGN</sequence>
<dbReference type="EMBL" id="BMXI01000047">
    <property type="protein sequence ID" value="GHC68291.1"/>
    <property type="molecule type" value="Genomic_DNA"/>
</dbReference>
<dbReference type="Proteomes" id="UP000644507">
    <property type="component" value="Unassembled WGS sequence"/>
</dbReference>
<keyword evidence="2" id="KW-1185">Reference proteome</keyword>
<evidence type="ECO:0000313" key="2">
    <source>
        <dbReference type="Proteomes" id="UP000644507"/>
    </source>
</evidence>
<accession>A0A918TZI5</accession>
<organism evidence="1 2">
    <name type="scientific">Roseibacillus persicicus</name>
    <dbReference type="NCBI Taxonomy" id="454148"/>
    <lineage>
        <taxon>Bacteria</taxon>
        <taxon>Pseudomonadati</taxon>
        <taxon>Verrucomicrobiota</taxon>
        <taxon>Verrucomicrobiia</taxon>
        <taxon>Verrucomicrobiales</taxon>
        <taxon>Verrucomicrobiaceae</taxon>
        <taxon>Roseibacillus</taxon>
    </lineage>
</organism>
<gene>
    <name evidence="1" type="ORF">GCM10007100_40410</name>
</gene>